<accession>A0ABT9ISY6</accession>
<dbReference type="PANTHER" id="PTHR23028:SF53">
    <property type="entry name" value="ACYL_TRANSF_3 DOMAIN-CONTAINING PROTEIN"/>
    <property type="match status" value="1"/>
</dbReference>
<evidence type="ECO:0000256" key="1">
    <source>
        <dbReference type="SAM" id="MobiDB-lite"/>
    </source>
</evidence>
<feature type="transmembrane region" description="Helical" evidence="2">
    <location>
        <begin position="164"/>
        <end position="186"/>
    </location>
</feature>
<feature type="transmembrane region" description="Helical" evidence="2">
    <location>
        <begin position="350"/>
        <end position="366"/>
    </location>
</feature>
<sequence length="695" mass="75525">MSQQTLSTSPQRPSQPASAARPVAGQKNSDRSFRPEIQGLRALAVLMVVSYHVWFGRVSGGVDVFLFISAFLMTLQFVRRHDRGAPAALGRHYLHVFWRLLPMAALVILTVILAGWAFLPATRWGGLITQAWSSLFYVENWTLKALAVDYYAGNHALASPLQHFWSLSIQGQVFILWPLIFLAASWIARRRGLGYKKLLTWVFGAVFVLSLAFSAWYTATSQGEAYFDTFARLWEFALGSLLALGLKFLNLPRALRVVLGWAGIVAMLSCGFLVDVQGAFPGVIALWPTLSAAAVIIAGDTGSRFGVDRVLSSRPLRSLGGMSYALYLWHWPILVLALTHFDRENADGRLGVAVVLLALVLAYLSSRFVEKPLRSWTWAAARVRHAALACVAAVVVAAAPLGGWQLIYNAKLSAPITASERDNPGALALESGYIDQVGEDAPVLPSPEQIAQDWVSLAGKCDGPFAPDAGQDLNERCAFQGPADGTATKTVMVLGHSHAEQIMAAIKPVAEERNWNLVSALRGGCAFSPVEPTGNDECDSFNQDVRGYVDKVKPDLVITMATESVPDSPDEELGRGFESMVEDLGEMGVNVLGIRDNPRSATNMAECALQRGDDSPDCALVRSQVLAKTPAYAGLDGAHHNVRFMDLSDRICLRESCPPVLGNVRVYLDANHLSGTYATTLSTAFARDFTRLYGG</sequence>
<organism evidence="5 6">
    <name type="scientific">Arthrobacter horti</name>
    <dbReference type="NCBI Taxonomy" id="3068273"/>
    <lineage>
        <taxon>Bacteria</taxon>
        <taxon>Bacillati</taxon>
        <taxon>Actinomycetota</taxon>
        <taxon>Actinomycetes</taxon>
        <taxon>Micrococcales</taxon>
        <taxon>Micrococcaceae</taxon>
        <taxon>Arthrobacter</taxon>
    </lineage>
</organism>
<keyword evidence="2" id="KW-0812">Transmembrane</keyword>
<comment type="caution">
    <text evidence="5">The sequence shown here is derived from an EMBL/GenBank/DDBJ whole genome shotgun (WGS) entry which is preliminary data.</text>
</comment>
<feature type="transmembrane region" description="Helical" evidence="2">
    <location>
        <begin position="231"/>
        <end position="250"/>
    </location>
</feature>
<keyword evidence="5" id="KW-0808">Transferase</keyword>
<dbReference type="Pfam" id="PF19040">
    <property type="entry name" value="SGNH"/>
    <property type="match status" value="1"/>
</dbReference>
<feature type="transmembrane region" description="Helical" evidence="2">
    <location>
        <begin position="198"/>
        <end position="219"/>
    </location>
</feature>
<feature type="domain" description="Acyltransferase 3" evidence="3">
    <location>
        <begin position="36"/>
        <end position="363"/>
    </location>
</feature>
<feature type="region of interest" description="Disordered" evidence="1">
    <location>
        <begin position="1"/>
        <end position="30"/>
    </location>
</feature>
<feature type="transmembrane region" description="Helical" evidence="2">
    <location>
        <begin position="280"/>
        <end position="298"/>
    </location>
</feature>
<dbReference type="PANTHER" id="PTHR23028">
    <property type="entry name" value="ACETYLTRANSFERASE"/>
    <property type="match status" value="1"/>
</dbReference>
<gene>
    <name evidence="5" type="ORF">Q9R02_16385</name>
</gene>
<dbReference type="EMBL" id="JAVALS010000024">
    <property type="protein sequence ID" value="MDP5228735.1"/>
    <property type="molecule type" value="Genomic_DNA"/>
</dbReference>
<feature type="transmembrane region" description="Helical" evidence="2">
    <location>
        <begin position="54"/>
        <end position="75"/>
    </location>
</feature>
<feature type="compositionally biased region" description="Polar residues" evidence="1">
    <location>
        <begin position="1"/>
        <end position="17"/>
    </location>
</feature>
<feature type="transmembrane region" description="Helical" evidence="2">
    <location>
        <begin position="319"/>
        <end position="338"/>
    </location>
</feature>
<dbReference type="EC" id="2.3.1.-" evidence="5"/>
<feature type="domain" description="SGNH" evidence="4">
    <location>
        <begin position="471"/>
        <end position="686"/>
    </location>
</feature>
<dbReference type="Pfam" id="PF01757">
    <property type="entry name" value="Acyl_transf_3"/>
    <property type="match status" value="1"/>
</dbReference>
<proteinExistence type="predicted"/>
<dbReference type="InterPro" id="IPR050879">
    <property type="entry name" value="Acyltransferase_3"/>
</dbReference>
<dbReference type="GO" id="GO:0016746">
    <property type="term" value="F:acyltransferase activity"/>
    <property type="evidence" value="ECO:0007669"/>
    <property type="project" value="UniProtKB-KW"/>
</dbReference>
<dbReference type="InterPro" id="IPR002656">
    <property type="entry name" value="Acyl_transf_3_dom"/>
</dbReference>
<evidence type="ECO:0000313" key="5">
    <source>
        <dbReference type="EMBL" id="MDP5228735.1"/>
    </source>
</evidence>
<evidence type="ECO:0000259" key="4">
    <source>
        <dbReference type="Pfam" id="PF19040"/>
    </source>
</evidence>
<protein>
    <submittedName>
        <fullName evidence="5">Acyltransferase family protein</fullName>
        <ecNumber evidence="5">2.3.1.-</ecNumber>
    </submittedName>
</protein>
<keyword evidence="2" id="KW-0472">Membrane</keyword>
<evidence type="ECO:0000256" key="2">
    <source>
        <dbReference type="SAM" id="Phobius"/>
    </source>
</evidence>
<dbReference type="Proteomes" id="UP001232725">
    <property type="component" value="Unassembled WGS sequence"/>
</dbReference>
<evidence type="ECO:0000259" key="3">
    <source>
        <dbReference type="Pfam" id="PF01757"/>
    </source>
</evidence>
<feature type="transmembrane region" description="Helical" evidence="2">
    <location>
        <begin position="386"/>
        <end position="407"/>
    </location>
</feature>
<dbReference type="InterPro" id="IPR043968">
    <property type="entry name" value="SGNH"/>
</dbReference>
<name>A0ABT9ISY6_9MICC</name>
<keyword evidence="5" id="KW-0012">Acyltransferase</keyword>
<feature type="transmembrane region" description="Helical" evidence="2">
    <location>
        <begin position="96"/>
        <end position="119"/>
    </location>
</feature>
<evidence type="ECO:0000313" key="6">
    <source>
        <dbReference type="Proteomes" id="UP001232725"/>
    </source>
</evidence>
<keyword evidence="2" id="KW-1133">Transmembrane helix</keyword>
<feature type="transmembrane region" description="Helical" evidence="2">
    <location>
        <begin position="257"/>
        <end position="274"/>
    </location>
</feature>
<reference evidence="5 6" key="1">
    <citation type="submission" date="2023-08" db="EMBL/GenBank/DDBJ databases">
        <title>Arthrobacter horti sp. nov., isolated from forest soil.</title>
        <authorList>
            <person name="Park M."/>
        </authorList>
    </citation>
    <scope>NUCLEOTIDE SEQUENCE [LARGE SCALE GENOMIC DNA]</scope>
    <source>
        <strain evidence="5 6">YJM1</strain>
    </source>
</reference>
<keyword evidence="6" id="KW-1185">Reference proteome</keyword>